<dbReference type="Proteomes" id="UP000244152">
    <property type="component" value="Unassembled WGS sequence"/>
</dbReference>
<name>A0A2T5IGX2_9PROT</name>
<keyword evidence="1" id="KW-1133">Transmembrane helix</keyword>
<keyword evidence="1" id="KW-0472">Membrane</keyword>
<comment type="caution">
    <text evidence="2">The sequence shown here is derived from an EMBL/GenBank/DDBJ whole genome shotgun (WGS) entry which is preliminary data.</text>
</comment>
<dbReference type="EMBL" id="QAOK01000002">
    <property type="protein sequence ID" value="PTQ83083.1"/>
    <property type="molecule type" value="Genomic_DNA"/>
</dbReference>
<proteinExistence type="predicted"/>
<sequence>MKADTKPASKRRRAALREETGDLRAELDDFIRCVPNLSPIELNQAKEKLIQKVALTTDKASSRLIADVREKIYPNIIPFSIIIGTVGLAWSIVRGHGGQEVNCNDFKKKKKCEKTSPCAWCPKRLCKDGSEADQYCYDSTKENCYNYTC</sequence>
<dbReference type="AlphaFoldDB" id="A0A2T5IGX2"/>
<evidence type="ECO:0000313" key="3">
    <source>
        <dbReference type="Proteomes" id="UP000244152"/>
    </source>
</evidence>
<dbReference type="RefSeq" id="WP_107761153.1">
    <property type="nucleotide sequence ID" value="NZ_QAOK01000002.1"/>
</dbReference>
<reference evidence="2 3" key="1">
    <citation type="submission" date="2018-04" db="EMBL/GenBank/DDBJ databases">
        <title>Active sludge and wastewater microbial communities from Klosterneuburg, Austria.</title>
        <authorList>
            <person name="Wagner M."/>
        </authorList>
    </citation>
    <scope>NUCLEOTIDE SEQUENCE [LARGE SCALE GENOMIC DNA]</scope>
    <source>
        <strain evidence="2 3">Nl12</strain>
    </source>
</reference>
<keyword evidence="1" id="KW-0812">Transmembrane</keyword>
<feature type="transmembrane region" description="Helical" evidence="1">
    <location>
        <begin position="72"/>
        <end position="93"/>
    </location>
</feature>
<organism evidence="2 3">
    <name type="scientific">Nitrosospira multiformis</name>
    <dbReference type="NCBI Taxonomy" id="1231"/>
    <lineage>
        <taxon>Bacteria</taxon>
        <taxon>Pseudomonadati</taxon>
        <taxon>Pseudomonadota</taxon>
        <taxon>Betaproteobacteria</taxon>
        <taxon>Nitrosomonadales</taxon>
        <taxon>Nitrosomonadaceae</taxon>
        <taxon>Nitrosospira</taxon>
    </lineage>
</organism>
<protein>
    <submittedName>
        <fullName evidence="2">Uncharacterized protein</fullName>
    </submittedName>
</protein>
<evidence type="ECO:0000313" key="2">
    <source>
        <dbReference type="EMBL" id="PTQ83083.1"/>
    </source>
</evidence>
<evidence type="ECO:0000256" key="1">
    <source>
        <dbReference type="SAM" id="Phobius"/>
    </source>
</evidence>
<gene>
    <name evidence="2" type="ORF">C8R21_10286</name>
</gene>
<accession>A0A2T5IGX2</accession>